<keyword evidence="1" id="KW-1133">Transmembrane helix</keyword>
<evidence type="ECO:0000259" key="2">
    <source>
        <dbReference type="Pfam" id="PF22827"/>
    </source>
</evidence>
<comment type="caution">
    <text evidence="3">The sequence shown here is derived from an EMBL/GenBank/DDBJ whole genome shotgun (WGS) entry which is preliminary data.</text>
</comment>
<feature type="transmembrane region" description="Helical" evidence="1">
    <location>
        <begin position="33"/>
        <end position="52"/>
    </location>
</feature>
<evidence type="ECO:0000313" key="3">
    <source>
        <dbReference type="EMBL" id="NHN24312.1"/>
    </source>
</evidence>
<reference evidence="4" key="1">
    <citation type="submission" date="2019-05" db="EMBL/GenBank/DDBJ databases">
        <title>Flavobacterium profundi sp. nov., isolated from a deep-sea seamount.</title>
        <authorList>
            <person name="Zhang D.-C."/>
        </authorList>
    </citation>
    <scope>NUCLEOTIDE SEQUENCE [LARGE SCALE GENOMIC DNA]</scope>
    <source>
        <strain evidence="4">EC11</strain>
    </source>
</reference>
<feature type="transmembrane region" description="Helical" evidence="1">
    <location>
        <begin position="9"/>
        <end position="27"/>
    </location>
</feature>
<keyword evidence="4" id="KW-1185">Reference proteome</keyword>
<gene>
    <name evidence="3" type="ORF">FIA58_001380</name>
</gene>
<feature type="domain" description="Gliding motility protein GldL-like N-terminal" evidence="2">
    <location>
        <begin position="16"/>
        <end position="44"/>
    </location>
</feature>
<organism evidence="3 4">
    <name type="scientific">Flavobacterium jejuense</name>
    <dbReference type="NCBI Taxonomy" id="1544455"/>
    <lineage>
        <taxon>Bacteria</taxon>
        <taxon>Pseudomonadati</taxon>
        <taxon>Bacteroidota</taxon>
        <taxon>Flavobacteriia</taxon>
        <taxon>Flavobacteriales</taxon>
        <taxon>Flavobacteriaceae</taxon>
        <taxon>Flavobacterium</taxon>
    </lineage>
</organism>
<dbReference type="EMBL" id="VEVQ02000001">
    <property type="protein sequence ID" value="NHN24312.1"/>
    <property type="molecule type" value="Genomic_DNA"/>
</dbReference>
<dbReference type="RefSeq" id="WP_140959249.1">
    <property type="nucleotide sequence ID" value="NZ_VEVQ02000001.1"/>
</dbReference>
<reference evidence="3 4" key="3">
    <citation type="submission" date="2020-02" db="EMBL/GenBank/DDBJ databases">
        <title>Flavobacterium profundi sp. nov., isolated from a deep-sea seamount.</title>
        <authorList>
            <person name="Zhang D.-C."/>
        </authorList>
    </citation>
    <scope>NUCLEOTIDE SEQUENCE [LARGE SCALE GENOMIC DNA]</scope>
    <source>
        <strain evidence="3 4">EC11</strain>
    </source>
</reference>
<keyword evidence="1" id="KW-0812">Transmembrane</keyword>
<proteinExistence type="predicted"/>
<evidence type="ECO:0000256" key="1">
    <source>
        <dbReference type="SAM" id="Phobius"/>
    </source>
</evidence>
<evidence type="ECO:0000313" key="4">
    <source>
        <dbReference type="Proteomes" id="UP000817854"/>
    </source>
</evidence>
<name>A0ABX0IMX3_9FLAO</name>
<dbReference type="Pfam" id="PF22827">
    <property type="entry name" value="GldL_N"/>
    <property type="match status" value="1"/>
</dbReference>
<accession>A0ABX0IMX3</accession>
<reference evidence="3 4" key="2">
    <citation type="submission" date="2019-05" db="EMBL/GenBank/DDBJ databases">
        <authorList>
            <person name="Lianzixin W."/>
        </authorList>
    </citation>
    <scope>NUCLEOTIDE SEQUENCE [LARGE SCALE GENOMIC DNA]</scope>
    <source>
        <strain evidence="3 4">EC11</strain>
    </source>
</reference>
<keyword evidence="1" id="KW-0472">Membrane</keyword>
<sequence length="145" mass="17230">MKSIFIVRLIRLSFPIIIIGILFKIMHWPYSRILMTIGFGLIVLLYPIRYYFKKNKRLIDHVKLVLVICLPIHYYVNVFHSPSFFLLPIISFGAFIFWLILELYDIYLNNNNKSLKVFPFGILSVIIIFILVDAFSNYHIIQMLN</sequence>
<feature type="transmembrane region" description="Helical" evidence="1">
    <location>
        <begin position="86"/>
        <end position="108"/>
    </location>
</feature>
<dbReference type="InterPro" id="IPR055087">
    <property type="entry name" value="GldL-like_N"/>
</dbReference>
<protein>
    <recommendedName>
        <fullName evidence="2">Gliding motility protein GldL-like N-terminal domain-containing protein</fullName>
    </recommendedName>
</protein>
<dbReference type="Proteomes" id="UP000817854">
    <property type="component" value="Unassembled WGS sequence"/>
</dbReference>
<feature type="transmembrane region" description="Helical" evidence="1">
    <location>
        <begin position="120"/>
        <end position="141"/>
    </location>
</feature>